<protein>
    <recommendedName>
        <fullName evidence="3">Rhodanese domain-containing protein</fullName>
    </recommendedName>
</protein>
<proteinExistence type="predicted"/>
<accession>A0A2U3QDQ4</accession>
<reference evidence="2" key="1">
    <citation type="submission" date="2018-03" db="EMBL/GenBank/DDBJ databases">
        <authorList>
            <person name="Zecchin S."/>
        </authorList>
    </citation>
    <scope>NUCLEOTIDE SEQUENCE [LARGE SCALE GENOMIC DNA]</scope>
</reference>
<dbReference type="AlphaFoldDB" id="A0A2U3QDQ4"/>
<evidence type="ECO:0000313" key="2">
    <source>
        <dbReference type="Proteomes" id="UP000245125"/>
    </source>
</evidence>
<gene>
    <name evidence="1" type="ORF">NBG4_10068</name>
</gene>
<keyword evidence="2" id="KW-1185">Reference proteome</keyword>
<dbReference type="Proteomes" id="UP000245125">
    <property type="component" value="Unassembled WGS sequence"/>
</dbReference>
<dbReference type="SUPFAM" id="SSF52821">
    <property type="entry name" value="Rhodanese/Cell cycle control phosphatase"/>
    <property type="match status" value="1"/>
</dbReference>
<organism evidence="1 2">
    <name type="scientific">Candidatus Sulfobium mesophilum</name>
    <dbReference type="NCBI Taxonomy" id="2016548"/>
    <lineage>
        <taxon>Bacteria</taxon>
        <taxon>Pseudomonadati</taxon>
        <taxon>Nitrospirota</taxon>
        <taxon>Nitrospiria</taxon>
        <taxon>Nitrospirales</taxon>
        <taxon>Nitrospiraceae</taxon>
        <taxon>Candidatus Sulfobium</taxon>
    </lineage>
</organism>
<name>A0A2U3QDQ4_9BACT</name>
<dbReference type="InterPro" id="IPR036873">
    <property type="entry name" value="Rhodanese-like_dom_sf"/>
</dbReference>
<sequence length="100" mass="10881">MRSMIAWLVTALMVVAVVCSRSEGAQIGEAPPVNPEVPRITANEARKLFGEGKLILANAHERGAEFEKTELIGAISMPNGEVQRTNPELPENVIVAFYCM</sequence>
<evidence type="ECO:0008006" key="3">
    <source>
        <dbReference type="Google" id="ProtNLM"/>
    </source>
</evidence>
<dbReference type="EMBL" id="OUUY01000001">
    <property type="protein sequence ID" value="SPP99534.1"/>
    <property type="molecule type" value="Genomic_DNA"/>
</dbReference>
<evidence type="ECO:0000313" key="1">
    <source>
        <dbReference type="EMBL" id="SPP99534.1"/>
    </source>
</evidence>